<dbReference type="GO" id="GO:0046872">
    <property type="term" value="F:metal ion binding"/>
    <property type="evidence" value="ECO:0007669"/>
    <property type="project" value="UniProtKB-KW"/>
</dbReference>
<sequence>MFPALPGVVTRQLPKVVGPLGLSGVPPIRSLLSRLVINQFGYATTLRPRALSLASDYTSWKSLTDRTYSGRHLPPATPEEHAALPPEADVVALYRRERMLPSTDTSVMFMFFAQWFTDSFLRTSLTDYRKNDSNHEIDLCQIYGVNPAKTELLRAHQGGRLKSQRIDGEEYPAFLFEPRSPGGPLVFKPEFVGLHDAHFITDVILRSAPEEQKDTFFAVGLEHGNSTIGNTVMNVVCLREHNRLAGILAMEHPDWDDDRVFETARNIMIVLLLKLVVEEYITHIGPFDFAVETVPFIADEERWNRTNWCAIEFNLLYRWHPLVPDTIGTGPGQLASTEFRNNNPLVISEGIEALMALCSMEAAGRITLRNTPAFLVDSPNPEWPSVEAVTIALMRNARLRSFNDYREAYGLHRMHSFEELTGDREVQQRLKALYGHIDKLEWYVGIFAEDSPDYMMMGELMTYMVANDAFTQALTNPLLARNVFNEDTFTKTGMKVISATSSLQQIVARNSRRPDAIHVSFKRAN</sequence>
<proteinExistence type="predicted"/>
<dbReference type="PRINTS" id="PR00457">
    <property type="entry name" value="ANPEROXIDASE"/>
</dbReference>
<dbReference type="PANTHER" id="PTHR11903">
    <property type="entry name" value="PROSTAGLANDIN G/H SYNTHASE"/>
    <property type="match status" value="1"/>
</dbReference>
<keyword evidence="3" id="KW-0560">Oxidoreductase</keyword>
<accession>A0A9X3S3Y3</accession>
<evidence type="ECO:0000256" key="4">
    <source>
        <dbReference type="ARBA" id="ARBA00023004"/>
    </source>
</evidence>
<dbReference type="PANTHER" id="PTHR11903:SF39">
    <property type="entry name" value="PROSTAGLANDIN G_H SYNTHASE 2-LIKE"/>
    <property type="match status" value="1"/>
</dbReference>
<dbReference type="InterPro" id="IPR019791">
    <property type="entry name" value="Haem_peroxidase_animal"/>
</dbReference>
<dbReference type="GO" id="GO:0020037">
    <property type="term" value="F:heme binding"/>
    <property type="evidence" value="ECO:0007669"/>
    <property type="project" value="InterPro"/>
</dbReference>
<evidence type="ECO:0000256" key="2">
    <source>
        <dbReference type="ARBA" id="ARBA00022964"/>
    </source>
</evidence>
<evidence type="ECO:0000313" key="6">
    <source>
        <dbReference type="Proteomes" id="UP001149140"/>
    </source>
</evidence>
<dbReference type="GO" id="GO:0005737">
    <property type="term" value="C:cytoplasm"/>
    <property type="evidence" value="ECO:0007669"/>
    <property type="project" value="TreeGrafter"/>
</dbReference>
<dbReference type="GO" id="GO:0004601">
    <property type="term" value="F:peroxidase activity"/>
    <property type="evidence" value="ECO:0007669"/>
    <property type="project" value="InterPro"/>
</dbReference>
<evidence type="ECO:0000313" key="5">
    <source>
        <dbReference type="EMBL" id="MDA0160123.1"/>
    </source>
</evidence>
<evidence type="ECO:0000256" key="1">
    <source>
        <dbReference type="ARBA" id="ARBA00022723"/>
    </source>
</evidence>
<reference evidence="5" key="1">
    <citation type="submission" date="2022-10" db="EMBL/GenBank/DDBJ databases">
        <title>The WGS of Solirubrobacter ginsenosidimutans DSM 21036.</title>
        <authorList>
            <person name="Jiang Z."/>
        </authorList>
    </citation>
    <scope>NUCLEOTIDE SEQUENCE</scope>
    <source>
        <strain evidence="5">DSM 21036</strain>
    </source>
</reference>
<dbReference type="AlphaFoldDB" id="A0A9X3S3Y3"/>
<keyword evidence="1" id="KW-0479">Metal-binding</keyword>
<gene>
    <name evidence="5" type="ORF">OM076_07610</name>
</gene>
<evidence type="ECO:0008006" key="7">
    <source>
        <dbReference type="Google" id="ProtNLM"/>
    </source>
</evidence>
<dbReference type="GO" id="GO:0006979">
    <property type="term" value="P:response to oxidative stress"/>
    <property type="evidence" value="ECO:0007669"/>
    <property type="project" value="InterPro"/>
</dbReference>
<name>A0A9X3S3Y3_9ACTN</name>
<keyword evidence="2" id="KW-0223">Dioxygenase</keyword>
<dbReference type="SUPFAM" id="SSF48113">
    <property type="entry name" value="Heme-dependent peroxidases"/>
    <property type="match status" value="1"/>
</dbReference>
<comment type="caution">
    <text evidence="5">The sequence shown here is derived from an EMBL/GenBank/DDBJ whole genome shotgun (WGS) entry which is preliminary data.</text>
</comment>
<dbReference type="InterPro" id="IPR010255">
    <property type="entry name" value="Haem_peroxidase_sf"/>
</dbReference>
<keyword evidence="6" id="KW-1185">Reference proteome</keyword>
<dbReference type="EMBL" id="JAPDOD010000004">
    <property type="protein sequence ID" value="MDA0160123.1"/>
    <property type="molecule type" value="Genomic_DNA"/>
</dbReference>
<dbReference type="GO" id="GO:0006631">
    <property type="term" value="P:fatty acid metabolic process"/>
    <property type="evidence" value="ECO:0007669"/>
    <property type="project" value="UniProtKB-ARBA"/>
</dbReference>
<dbReference type="Gene3D" id="1.10.640.10">
    <property type="entry name" value="Haem peroxidase domain superfamily, animal type"/>
    <property type="match status" value="1"/>
</dbReference>
<dbReference type="Proteomes" id="UP001149140">
    <property type="component" value="Unassembled WGS sequence"/>
</dbReference>
<dbReference type="InterPro" id="IPR050783">
    <property type="entry name" value="Oxylipin_biosynth_metab"/>
</dbReference>
<keyword evidence="4" id="KW-0408">Iron</keyword>
<dbReference type="Pfam" id="PF03098">
    <property type="entry name" value="An_peroxidase"/>
    <property type="match status" value="1"/>
</dbReference>
<dbReference type="GO" id="GO:0016702">
    <property type="term" value="F:oxidoreductase activity, acting on single donors with incorporation of molecular oxygen, incorporation of two atoms of oxygen"/>
    <property type="evidence" value="ECO:0007669"/>
    <property type="project" value="TreeGrafter"/>
</dbReference>
<dbReference type="RefSeq" id="WP_270038890.1">
    <property type="nucleotide sequence ID" value="NZ_JAPDOD010000004.1"/>
</dbReference>
<protein>
    <recommendedName>
        <fullName evidence="7">Heme peroxidase</fullName>
    </recommendedName>
</protein>
<dbReference type="InterPro" id="IPR037120">
    <property type="entry name" value="Haem_peroxidase_sf_animal"/>
</dbReference>
<dbReference type="GO" id="GO:0004666">
    <property type="term" value="F:prostaglandin-endoperoxide synthase activity"/>
    <property type="evidence" value="ECO:0007669"/>
    <property type="project" value="TreeGrafter"/>
</dbReference>
<dbReference type="PROSITE" id="PS50292">
    <property type="entry name" value="PEROXIDASE_3"/>
    <property type="match status" value="1"/>
</dbReference>
<organism evidence="5 6">
    <name type="scientific">Solirubrobacter ginsenosidimutans</name>
    <dbReference type="NCBI Taxonomy" id="490573"/>
    <lineage>
        <taxon>Bacteria</taxon>
        <taxon>Bacillati</taxon>
        <taxon>Actinomycetota</taxon>
        <taxon>Thermoleophilia</taxon>
        <taxon>Solirubrobacterales</taxon>
        <taxon>Solirubrobacteraceae</taxon>
        <taxon>Solirubrobacter</taxon>
    </lineage>
</organism>
<evidence type="ECO:0000256" key="3">
    <source>
        <dbReference type="ARBA" id="ARBA00023002"/>
    </source>
</evidence>